<sequence>MQMQEQINTTIPVFEVGDSLKEAIHFFRHSTYSHVAITEQGKFLGLLGEADLENFHESGPIEEFRYQLEDFRASPDASWLDLLQVFTRNEANILPVVDRAGKVMGYFDLNDIVTLFTEMPFFTEAGAILVVARPIRDYSFSEIAQIVEGNNTRLLGAFITRIKNEMVQVTLKMGDTNINEVLQTFRRYGYSILFGSVDDKFLEELRERSDYLDKYLNV</sequence>
<evidence type="ECO:0000256" key="1">
    <source>
        <dbReference type="PROSITE-ProRule" id="PRU00703"/>
    </source>
</evidence>
<keyword evidence="1" id="KW-0129">CBS domain</keyword>
<dbReference type="SUPFAM" id="SSF54631">
    <property type="entry name" value="CBS-domain pair"/>
    <property type="match status" value="1"/>
</dbReference>
<evidence type="ECO:0000313" key="4">
    <source>
        <dbReference type="Proteomes" id="UP001206312"/>
    </source>
</evidence>
<name>A0ABT1AXG7_9FLAO</name>
<gene>
    <name evidence="3" type="ORF">NG653_07420</name>
</gene>
<evidence type="ECO:0000313" key="3">
    <source>
        <dbReference type="EMBL" id="MCO5724682.1"/>
    </source>
</evidence>
<dbReference type="Gene3D" id="3.10.580.10">
    <property type="entry name" value="CBS-domain"/>
    <property type="match status" value="1"/>
</dbReference>
<proteinExistence type="predicted"/>
<dbReference type="Proteomes" id="UP001206312">
    <property type="component" value="Unassembled WGS sequence"/>
</dbReference>
<evidence type="ECO:0000259" key="2">
    <source>
        <dbReference type="PROSITE" id="PS51371"/>
    </source>
</evidence>
<accession>A0ABT1AXG7</accession>
<dbReference type="InterPro" id="IPR000644">
    <property type="entry name" value="CBS_dom"/>
</dbReference>
<dbReference type="InterPro" id="IPR046342">
    <property type="entry name" value="CBS_dom_sf"/>
</dbReference>
<comment type="caution">
    <text evidence="3">The sequence shown here is derived from an EMBL/GenBank/DDBJ whole genome shotgun (WGS) entry which is preliminary data.</text>
</comment>
<organism evidence="3 4">
    <name type="scientific">Robiginitalea marina</name>
    <dbReference type="NCBI Taxonomy" id="2954105"/>
    <lineage>
        <taxon>Bacteria</taxon>
        <taxon>Pseudomonadati</taxon>
        <taxon>Bacteroidota</taxon>
        <taxon>Flavobacteriia</taxon>
        <taxon>Flavobacteriales</taxon>
        <taxon>Flavobacteriaceae</taxon>
        <taxon>Robiginitalea</taxon>
    </lineage>
</organism>
<dbReference type="PROSITE" id="PS51371">
    <property type="entry name" value="CBS"/>
    <property type="match status" value="1"/>
</dbReference>
<keyword evidence="4" id="KW-1185">Reference proteome</keyword>
<dbReference type="EMBL" id="JAMXIB010000005">
    <property type="protein sequence ID" value="MCO5724682.1"/>
    <property type="molecule type" value="Genomic_DNA"/>
</dbReference>
<reference evidence="3 4" key="1">
    <citation type="submission" date="2022-06" db="EMBL/GenBank/DDBJ databases">
        <authorList>
            <person name="Xuan X."/>
        </authorList>
    </citation>
    <scope>NUCLEOTIDE SEQUENCE [LARGE SCALE GENOMIC DNA]</scope>
    <source>
        <strain evidence="3 4">2V75</strain>
    </source>
</reference>
<dbReference type="Pfam" id="PF00571">
    <property type="entry name" value="CBS"/>
    <property type="match status" value="2"/>
</dbReference>
<protein>
    <submittedName>
        <fullName evidence="3">CBS domain-containing protein</fullName>
    </submittedName>
</protein>
<feature type="domain" description="CBS" evidence="2">
    <location>
        <begin position="7"/>
        <end position="63"/>
    </location>
</feature>